<feature type="domain" description="ABC3 transporter permease C-terminal" evidence="7">
    <location>
        <begin position="185"/>
        <end position="292"/>
    </location>
</feature>
<evidence type="ECO:0000256" key="6">
    <source>
        <dbReference type="SAM" id="Phobius"/>
    </source>
</evidence>
<keyword evidence="4 6" id="KW-1133">Transmembrane helix</keyword>
<dbReference type="GO" id="GO:0005886">
    <property type="term" value="C:plasma membrane"/>
    <property type="evidence" value="ECO:0007669"/>
    <property type="project" value="UniProtKB-SubCell"/>
</dbReference>
<evidence type="ECO:0000256" key="4">
    <source>
        <dbReference type="ARBA" id="ARBA00022989"/>
    </source>
</evidence>
<keyword evidence="9" id="KW-1185">Reference proteome</keyword>
<reference evidence="8 9" key="1">
    <citation type="submission" date="2016-08" db="EMBL/GenBank/DDBJ databases">
        <title>Draft genome of Amylibacter sp. strain 4G11.</title>
        <authorList>
            <person name="Wong S.-K."/>
            <person name="Hamasaki K."/>
            <person name="Yoshizawa S."/>
        </authorList>
    </citation>
    <scope>NUCLEOTIDE SEQUENCE [LARGE SCALE GENOMIC DNA]</scope>
    <source>
        <strain evidence="8 9">4G11</strain>
    </source>
</reference>
<keyword evidence="8" id="KW-0131">Cell cycle</keyword>
<keyword evidence="8" id="KW-0132">Cell division</keyword>
<feature type="transmembrane region" description="Helical" evidence="6">
    <location>
        <begin position="232"/>
        <end position="254"/>
    </location>
</feature>
<keyword evidence="2" id="KW-1003">Cell membrane</keyword>
<evidence type="ECO:0000256" key="2">
    <source>
        <dbReference type="ARBA" id="ARBA00022475"/>
    </source>
</evidence>
<evidence type="ECO:0000256" key="5">
    <source>
        <dbReference type="ARBA" id="ARBA00023136"/>
    </source>
</evidence>
<dbReference type="GO" id="GO:0051301">
    <property type="term" value="P:cell division"/>
    <property type="evidence" value="ECO:0007669"/>
    <property type="project" value="UniProtKB-KW"/>
</dbReference>
<sequence>MNKILRYWQLAQDMLSGDQNADRVVPPSGYTASLTTFVSFAMAFLTVFALALFLATGRLADRWSTELAGTSTVRISAPDGQMDAQAKTVLGILETTPGIASARLMSEDEQRRLLTPWFGVDLPMDNLPIPSLIEITEEGVGPDVNGLRLRLQAEAPGAILDDHTRWRRPMVKAAQRLRLLGALSIGLIVGSTIAMITLAAQAALSANGQVISVLRLIGARDNYIAKAFVRRFTIRAFLGGLIGSLLAMLFIYFLPAVAEEGAFLTGLGFQGVQWLLPLFIPLVAATIAFVSTRFAANSKLQRTA</sequence>
<dbReference type="Pfam" id="PF02687">
    <property type="entry name" value="FtsX"/>
    <property type="match status" value="1"/>
</dbReference>
<dbReference type="GO" id="GO:0032153">
    <property type="term" value="C:cell division site"/>
    <property type="evidence" value="ECO:0007669"/>
    <property type="project" value="TreeGrafter"/>
</dbReference>
<dbReference type="PANTHER" id="PTHR47755">
    <property type="entry name" value="CELL DIVISION PROTEIN FTSX"/>
    <property type="match status" value="1"/>
</dbReference>
<dbReference type="AlphaFoldDB" id="A0A2G5K149"/>
<feature type="transmembrane region" description="Helical" evidence="6">
    <location>
        <begin position="34"/>
        <end position="55"/>
    </location>
</feature>
<evidence type="ECO:0000313" key="9">
    <source>
        <dbReference type="Proteomes" id="UP000231516"/>
    </source>
</evidence>
<feature type="transmembrane region" description="Helical" evidence="6">
    <location>
        <begin position="202"/>
        <end position="220"/>
    </location>
</feature>
<feature type="transmembrane region" description="Helical" evidence="6">
    <location>
        <begin position="177"/>
        <end position="196"/>
    </location>
</feature>
<proteinExistence type="predicted"/>
<dbReference type="EMBL" id="MDGM01000014">
    <property type="protein sequence ID" value="PIB23241.1"/>
    <property type="molecule type" value="Genomic_DNA"/>
</dbReference>
<feature type="transmembrane region" description="Helical" evidence="6">
    <location>
        <begin position="274"/>
        <end position="296"/>
    </location>
</feature>
<dbReference type="InterPro" id="IPR004513">
    <property type="entry name" value="FtsX"/>
</dbReference>
<comment type="subcellular location">
    <subcellularLocation>
        <location evidence="1">Cell membrane</location>
        <topology evidence="1">Multi-pass membrane protein</topology>
    </subcellularLocation>
</comment>
<accession>A0A2G5K149</accession>
<evidence type="ECO:0000256" key="1">
    <source>
        <dbReference type="ARBA" id="ARBA00004651"/>
    </source>
</evidence>
<evidence type="ECO:0000313" key="8">
    <source>
        <dbReference type="EMBL" id="PIB23241.1"/>
    </source>
</evidence>
<dbReference type="RefSeq" id="WP_099594525.1">
    <property type="nucleotide sequence ID" value="NZ_MDGM01000014.1"/>
</dbReference>
<keyword evidence="5 6" id="KW-0472">Membrane</keyword>
<dbReference type="InterPro" id="IPR003838">
    <property type="entry name" value="ABC3_permease_C"/>
</dbReference>
<name>A0A2G5K149_9RHOB</name>
<keyword evidence="3 6" id="KW-0812">Transmembrane</keyword>
<comment type="caution">
    <text evidence="8">The sequence shown here is derived from an EMBL/GenBank/DDBJ whole genome shotgun (WGS) entry which is preliminary data.</text>
</comment>
<dbReference type="PANTHER" id="PTHR47755:SF1">
    <property type="entry name" value="CELL DIVISION PROTEIN FTSX"/>
    <property type="match status" value="1"/>
</dbReference>
<organism evidence="8 9">
    <name type="scientific">Paramylibacter kogurei</name>
    <dbReference type="NCBI Taxonomy" id="1889778"/>
    <lineage>
        <taxon>Bacteria</taxon>
        <taxon>Pseudomonadati</taxon>
        <taxon>Pseudomonadota</taxon>
        <taxon>Alphaproteobacteria</taxon>
        <taxon>Rhodobacterales</taxon>
        <taxon>Paracoccaceae</taxon>
        <taxon>Paramylibacter</taxon>
    </lineage>
</organism>
<evidence type="ECO:0000259" key="7">
    <source>
        <dbReference type="Pfam" id="PF02687"/>
    </source>
</evidence>
<dbReference type="Proteomes" id="UP000231516">
    <property type="component" value="Unassembled WGS sequence"/>
</dbReference>
<protein>
    <submittedName>
        <fullName evidence="8">Cell division protein FtsX</fullName>
    </submittedName>
</protein>
<dbReference type="OrthoDB" id="9814843at2"/>
<evidence type="ECO:0000256" key="3">
    <source>
        <dbReference type="ARBA" id="ARBA00022692"/>
    </source>
</evidence>
<gene>
    <name evidence="8" type="ORF">BFP76_09510</name>
</gene>